<gene>
    <name evidence="2" type="ORF">PSU4_54570</name>
</gene>
<accession>A0A511DQI7</accession>
<dbReference type="Proteomes" id="UP000321685">
    <property type="component" value="Unassembled WGS sequence"/>
</dbReference>
<dbReference type="EMBL" id="BJVJ01000094">
    <property type="protein sequence ID" value="GEL26503.1"/>
    <property type="molecule type" value="Genomic_DNA"/>
</dbReference>
<keyword evidence="3" id="KW-1185">Reference proteome</keyword>
<organism evidence="2 3">
    <name type="scientific">Pseudonocardia sulfidoxydans NBRC 16205</name>
    <dbReference type="NCBI Taxonomy" id="1223511"/>
    <lineage>
        <taxon>Bacteria</taxon>
        <taxon>Bacillati</taxon>
        <taxon>Actinomycetota</taxon>
        <taxon>Actinomycetes</taxon>
        <taxon>Pseudonocardiales</taxon>
        <taxon>Pseudonocardiaceae</taxon>
        <taxon>Pseudonocardia</taxon>
    </lineage>
</organism>
<feature type="region of interest" description="Disordered" evidence="1">
    <location>
        <begin position="19"/>
        <end position="39"/>
    </location>
</feature>
<evidence type="ECO:0000313" key="3">
    <source>
        <dbReference type="Proteomes" id="UP000321685"/>
    </source>
</evidence>
<evidence type="ECO:0000256" key="1">
    <source>
        <dbReference type="SAM" id="MobiDB-lite"/>
    </source>
</evidence>
<comment type="caution">
    <text evidence="2">The sequence shown here is derived from an EMBL/GenBank/DDBJ whole genome shotgun (WGS) entry which is preliminary data.</text>
</comment>
<proteinExistence type="predicted"/>
<sequence>MRVVVVGKAVPSLVVESAARPVPRDSGDTDATVRTGASSAYPTLAVMQPTPESTVVSDSRRRR</sequence>
<evidence type="ECO:0000313" key="2">
    <source>
        <dbReference type="EMBL" id="GEL26503.1"/>
    </source>
</evidence>
<protein>
    <submittedName>
        <fullName evidence="2">Uncharacterized protein</fullName>
    </submittedName>
</protein>
<dbReference type="AlphaFoldDB" id="A0A511DQI7"/>
<name>A0A511DQI7_9PSEU</name>
<reference evidence="2 3" key="1">
    <citation type="submission" date="2019-07" db="EMBL/GenBank/DDBJ databases">
        <title>Whole genome shotgun sequence of Pseudonocardia sulfidoxydans NBRC 16205.</title>
        <authorList>
            <person name="Hosoyama A."/>
            <person name="Uohara A."/>
            <person name="Ohji S."/>
            <person name="Ichikawa N."/>
        </authorList>
    </citation>
    <scope>NUCLEOTIDE SEQUENCE [LARGE SCALE GENOMIC DNA]</scope>
    <source>
        <strain evidence="2 3">NBRC 16205</strain>
    </source>
</reference>